<dbReference type="EMBL" id="FOTO01000014">
    <property type="protein sequence ID" value="SFM09596.1"/>
    <property type="molecule type" value="Genomic_DNA"/>
</dbReference>
<organism evidence="2 3">
    <name type="scientific">Desulfomicrobium norvegicum (strain DSM 1741 / NCIMB 8310)</name>
    <name type="common">Desulfovibrio baculatus (strain Norway 4)</name>
    <name type="synonym">Desulfovibrio desulfuricans (strain Norway 4)</name>
    <dbReference type="NCBI Taxonomy" id="52561"/>
    <lineage>
        <taxon>Bacteria</taxon>
        <taxon>Pseudomonadati</taxon>
        <taxon>Thermodesulfobacteriota</taxon>
        <taxon>Desulfovibrionia</taxon>
        <taxon>Desulfovibrionales</taxon>
        <taxon>Desulfomicrobiaceae</taxon>
        <taxon>Desulfomicrobium</taxon>
    </lineage>
</organism>
<dbReference type="SUPFAM" id="SSF69593">
    <property type="entry name" value="Glycerol-3-phosphate (1)-acyltransferase"/>
    <property type="match status" value="1"/>
</dbReference>
<dbReference type="RefSeq" id="WP_161949202.1">
    <property type="nucleotide sequence ID" value="NZ_FOTO01000014.1"/>
</dbReference>
<feature type="domain" description="DUF374" evidence="1">
    <location>
        <begin position="63"/>
        <end position="129"/>
    </location>
</feature>
<keyword evidence="3" id="KW-1185">Reference proteome</keyword>
<gene>
    <name evidence="2" type="ORF">SAMN05421830_11422</name>
</gene>
<comment type="caution">
    <text evidence="2">The sequence shown here is derived from an EMBL/GenBank/DDBJ whole genome shotgun (WGS) entry which is preliminary data.</text>
</comment>
<proteinExistence type="predicted"/>
<evidence type="ECO:0000259" key="1">
    <source>
        <dbReference type="Pfam" id="PF04028"/>
    </source>
</evidence>
<evidence type="ECO:0000313" key="3">
    <source>
        <dbReference type="Proteomes" id="UP000199581"/>
    </source>
</evidence>
<dbReference type="AlphaFoldDB" id="A0A8G2C5C7"/>
<dbReference type="CDD" id="cd07983">
    <property type="entry name" value="LPLAT_DUF374-like"/>
    <property type="match status" value="1"/>
</dbReference>
<dbReference type="Pfam" id="PF04028">
    <property type="entry name" value="DUF374"/>
    <property type="match status" value="1"/>
</dbReference>
<protein>
    <recommendedName>
        <fullName evidence="1">DUF374 domain-containing protein</fullName>
    </recommendedName>
</protein>
<dbReference type="InterPro" id="IPR007172">
    <property type="entry name" value="DUF374"/>
</dbReference>
<sequence>MVRIPVSPRLIGAVLAFFVRLWHLTLRVERLNTDVFTDPELRAKRPVIMLWHDEIFPLIPAHAGERMACVVSQSKDGEILARVLESFGFMSVRGSSSRGGMRALIAAKRVMDEQGVGIIFTVDGPRGPRHKVKPGAVFLARHAGSPIVPVRAVMSRAKVFHRAWDKFQLPWPFSRCTIIYGDPVFLPELGDDPAEMQRQCEHLEQIMNSLGKNL</sequence>
<dbReference type="Proteomes" id="UP000199581">
    <property type="component" value="Unassembled WGS sequence"/>
</dbReference>
<accession>A0A8G2C5C7</accession>
<name>A0A8G2C5C7_DESNO</name>
<reference evidence="2 3" key="1">
    <citation type="submission" date="2016-10" db="EMBL/GenBank/DDBJ databases">
        <authorList>
            <person name="Varghese N."/>
            <person name="Submissions S."/>
        </authorList>
    </citation>
    <scope>NUCLEOTIDE SEQUENCE [LARGE SCALE GENOMIC DNA]</scope>
    <source>
        <strain evidence="2 3">DSM 1741</strain>
    </source>
</reference>
<evidence type="ECO:0000313" key="2">
    <source>
        <dbReference type="EMBL" id="SFM09596.1"/>
    </source>
</evidence>